<sequence>MLKCQALCWSAPNFGFPISGEGL</sequence>
<name>A0A2P2PXG5_RHIMU</name>
<accession>A0A2P2PXG5</accession>
<organism evidence="1">
    <name type="scientific">Rhizophora mucronata</name>
    <name type="common">Asiatic mangrove</name>
    <dbReference type="NCBI Taxonomy" id="61149"/>
    <lineage>
        <taxon>Eukaryota</taxon>
        <taxon>Viridiplantae</taxon>
        <taxon>Streptophyta</taxon>
        <taxon>Embryophyta</taxon>
        <taxon>Tracheophyta</taxon>
        <taxon>Spermatophyta</taxon>
        <taxon>Magnoliopsida</taxon>
        <taxon>eudicotyledons</taxon>
        <taxon>Gunneridae</taxon>
        <taxon>Pentapetalae</taxon>
        <taxon>rosids</taxon>
        <taxon>fabids</taxon>
        <taxon>Malpighiales</taxon>
        <taxon>Rhizophoraceae</taxon>
        <taxon>Rhizophora</taxon>
    </lineage>
</organism>
<proteinExistence type="predicted"/>
<reference evidence="1" key="1">
    <citation type="submission" date="2018-02" db="EMBL/GenBank/DDBJ databases">
        <title>Rhizophora mucronata_Transcriptome.</title>
        <authorList>
            <person name="Meera S.P."/>
            <person name="Sreeshan A."/>
            <person name="Augustine A."/>
        </authorList>
    </citation>
    <scope>NUCLEOTIDE SEQUENCE</scope>
    <source>
        <tissue evidence="1">Leaf</tissue>
    </source>
</reference>
<evidence type="ECO:0000313" key="1">
    <source>
        <dbReference type="EMBL" id="MBX59400.1"/>
    </source>
</evidence>
<protein>
    <submittedName>
        <fullName evidence="1">Uncharacterized protein</fullName>
    </submittedName>
</protein>
<dbReference type="AlphaFoldDB" id="A0A2P2PXG5"/>
<dbReference type="EMBL" id="GGEC01078916">
    <property type="protein sequence ID" value="MBX59400.1"/>
    <property type="molecule type" value="Transcribed_RNA"/>
</dbReference>